<gene>
    <name evidence="1" type="ORF">FNQ90_11810</name>
</gene>
<comment type="caution">
    <text evidence="1">The sequence shown here is derived from an EMBL/GenBank/DDBJ whole genome shotgun (WGS) entry which is preliminary data.</text>
</comment>
<name>A0A7W3TDC5_9ACTN</name>
<dbReference type="EMBL" id="VKHT01000311">
    <property type="protein sequence ID" value="MBB0244771.1"/>
    <property type="molecule type" value="Genomic_DNA"/>
</dbReference>
<accession>A0A7W3TDC5</accession>
<keyword evidence="2" id="KW-1185">Reference proteome</keyword>
<sequence length="77" mass="8392">MTAGNEAERLRSVLITRRSVRRGDVLVIGGRQMQVVEVVRTAYGARLGFKGGEWLWLTNRSELNGLRGPVPGAGGEL</sequence>
<dbReference type="RefSeq" id="WP_182606345.1">
    <property type="nucleotide sequence ID" value="NZ_VKHT01000311.1"/>
</dbReference>
<evidence type="ECO:0000313" key="2">
    <source>
        <dbReference type="Proteomes" id="UP000538929"/>
    </source>
</evidence>
<dbReference type="AlphaFoldDB" id="A0A7W3TDC5"/>
<organism evidence="1 2">
    <name type="scientific">Streptomyces alkaliphilus</name>
    <dbReference type="NCBI Taxonomy" id="1472722"/>
    <lineage>
        <taxon>Bacteria</taxon>
        <taxon>Bacillati</taxon>
        <taxon>Actinomycetota</taxon>
        <taxon>Actinomycetes</taxon>
        <taxon>Kitasatosporales</taxon>
        <taxon>Streptomycetaceae</taxon>
        <taxon>Streptomyces</taxon>
    </lineage>
</organism>
<evidence type="ECO:0000313" key="1">
    <source>
        <dbReference type="EMBL" id="MBB0244771.1"/>
    </source>
</evidence>
<proteinExistence type="predicted"/>
<protein>
    <submittedName>
        <fullName evidence="1">Uncharacterized protein</fullName>
    </submittedName>
</protein>
<reference evidence="2" key="1">
    <citation type="submission" date="2019-10" db="EMBL/GenBank/DDBJ databases">
        <title>Streptomyces sp. nov., a novel actinobacterium isolated from alkaline environment.</title>
        <authorList>
            <person name="Golinska P."/>
        </authorList>
    </citation>
    <scope>NUCLEOTIDE SEQUENCE [LARGE SCALE GENOMIC DNA]</scope>
    <source>
        <strain evidence="2">DSM 42118</strain>
    </source>
</reference>
<dbReference type="Proteomes" id="UP000538929">
    <property type="component" value="Unassembled WGS sequence"/>
</dbReference>